<dbReference type="EMBL" id="KZ454389">
    <property type="protein sequence ID" value="PKA46245.1"/>
    <property type="molecule type" value="Genomic_DNA"/>
</dbReference>
<evidence type="ECO:0000256" key="1">
    <source>
        <dbReference type="SAM" id="Phobius"/>
    </source>
</evidence>
<dbReference type="PANTHER" id="PTHR34658">
    <property type="entry name" value="OS01G0151800 PROTEIN"/>
    <property type="match status" value="1"/>
</dbReference>
<evidence type="ECO:0000313" key="3">
    <source>
        <dbReference type="Proteomes" id="UP000236161"/>
    </source>
</evidence>
<protein>
    <submittedName>
        <fullName evidence="2">Uncharacterized protein</fullName>
    </submittedName>
</protein>
<reference evidence="2 3" key="1">
    <citation type="journal article" date="2017" name="Nature">
        <title>The Apostasia genome and the evolution of orchids.</title>
        <authorList>
            <person name="Zhang G.Q."/>
            <person name="Liu K.W."/>
            <person name="Li Z."/>
            <person name="Lohaus R."/>
            <person name="Hsiao Y.Y."/>
            <person name="Niu S.C."/>
            <person name="Wang J.Y."/>
            <person name="Lin Y.C."/>
            <person name="Xu Q."/>
            <person name="Chen L.J."/>
            <person name="Yoshida K."/>
            <person name="Fujiwara S."/>
            <person name="Wang Z.W."/>
            <person name="Zhang Y.Q."/>
            <person name="Mitsuda N."/>
            <person name="Wang M."/>
            <person name="Liu G.H."/>
            <person name="Pecoraro L."/>
            <person name="Huang H.X."/>
            <person name="Xiao X.J."/>
            <person name="Lin M."/>
            <person name="Wu X.Y."/>
            <person name="Wu W.L."/>
            <person name="Chen Y.Y."/>
            <person name="Chang S.B."/>
            <person name="Sakamoto S."/>
            <person name="Ohme-Takagi M."/>
            <person name="Yagi M."/>
            <person name="Zeng S.J."/>
            <person name="Shen C.Y."/>
            <person name="Yeh C.M."/>
            <person name="Luo Y.B."/>
            <person name="Tsai W.C."/>
            <person name="Van de Peer Y."/>
            <person name="Liu Z.J."/>
        </authorList>
    </citation>
    <scope>NUCLEOTIDE SEQUENCE [LARGE SCALE GENOMIC DNA]</scope>
    <source>
        <strain evidence="3">cv. Shenzhen</strain>
        <tissue evidence="2">Stem</tissue>
    </source>
</reference>
<sequence>MSVDLCRSEIAQLWEELLQRRPMLVYATTWTALIVATVAAVSLAPEFAFLWSLSPSSPFARACGAFVAGAIRLPLDAPPSEVVCVPAELFGGTGFDLIVPPVFAAAVVAGAAFFVRAVGLWEADEDPT</sequence>
<dbReference type="Proteomes" id="UP000236161">
    <property type="component" value="Unassembled WGS sequence"/>
</dbReference>
<keyword evidence="1" id="KW-1133">Transmembrane helix</keyword>
<dbReference type="OrthoDB" id="1921102at2759"/>
<dbReference type="PANTHER" id="PTHR34658:SF2">
    <property type="entry name" value="OS01G0151800 PROTEIN"/>
    <property type="match status" value="1"/>
</dbReference>
<dbReference type="AlphaFoldDB" id="A0A2H9ZSI0"/>
<keyword evidence="1" id="KW-0472">Membrane</keyword>
<name>A0A2H9ZSI0_9ASPA</name>
<feature type="transmembrane region" description="Helical" evidence="1">
    <location>
        <begin position="98"/>
        <end position="121"/>
    </location>
</feature>
<feature type="transmembrane region" description="Helical" evidence="1">
    <location>
        <begin position="23"/>
        <end position="44"/>
    </location>
</feature>
<gene>
    <name evidence="2" type="ORF">AXF42_Ash019996</name>
</gene>
<evidence type="ECO:0000313" key="2">
    <source>
        <dbReference type="EMBL" id="PKA46245.1"/>
    </source>
</evidence>
<organism evidence="2 3">
    <name type="scientific">Apostasia shenzhenica</name>
    <dbReference type="NCBI Taxonomy" id="1088818"/>
    <lineage>
        <taxon>Eukaryota</taxon>
        <taxon>Viridiplantae</taxon>
        <taxon>Streptophyta</taxon>
        <taxon>Embryophyta</taxon>
        <taxon>Tracheophyta</taxon>
        <taxon>Spermatophyta</taxon>
        <taxon>Magnoliopsida</taxon>
        <taxon>Liliopsida</taxon>
        <taxon>Asparagales</taxon>
        <taxon>Orchidaceae</taxon>
        <taxon>Apostasioideae</taxon>
        <taxon>Apostasia</taxon>
    </lineage>
</organism>
<dbReference type="STRING" id="1088818.A0A2H9ZSI0"/>
<keyword evidence="3" id="KW-1185">Reference proteome</keyword>
<proteinExistence type="predicted"/>
<keyword evidence="1" id="KW-0812">Transmembrane</keyword>
<accession>A0A2H9ZSI0</accession>